<organism evidence="4 5">
    <name type="scientific">Pseudonocardia lutea</name>
    <dbReference type="NCBI Taxonomy" id="2172015"/>
    <lineage>
        <taxon>Bacteria</taxon>
        <taxon>Bacillati</taxon>
        <taxon>Actinomycetota</taxon>
        <taxon>Actinomycetes</taxon>
        <taxon>Pseudonocardiales</taxon>
        <taxon>Pseudonocardiaceae</taxon>
        <taxon>Pseudonocardia</taxon>
    </lineage>
</organism>
<name>A0ABW1IIC3_9PSEU</name>
<dbReference type="PANTHER" id="PTHR30204">
    <property type="entry name" value="REDOX-CYCLING DRUG-SENSING TRANSCRIPTIONAL ACTIVATOR SOXR"/>
    <property type="match status" value="1"/>
</dbReference>
<dbReference type="Proteomes" id="UP001596119">
    <property type="component" value="Unassembled WGS sequence"/>
</dbReference>
<dbReference type="InterPro" id="IPR000551">
    <property type="entry name" value="MerR-type_HTH_dom"/>
</dbReference>
<keyword evidence="1" id="KW-0238">DNA-binding</keyword>
<feature type="compositionally biased region" description="Low complexity" evidence="2">
    <location>
        <begin position="141"/>
        <end position="152"/>
    </location>
</feature>
<dbReference type="RefSeq" id="WP_379571950.1">
    <property type="nucleotide sequence ID" value="NZ_JBHSQK010000123.1"/>
</dbReference>
<evidence type="ECO:0000259" key="3">
    <source>
        <dbReference type="PROSITE" id="PS50937"/>
    </source>
</evidence>
<protein>
    <submittedName>
        <fullName evidence="4">MerR family transcriptional regulator</fullName>
    </submittedName>
</protein>
<proteinExistence type="predicted"/>
<dbReference type="PROSITE" id="PS50937">
    <property type="entry name" value="HTH_MERR_2"/>
    <property type="match status" value="1"/>
</dbReference>
<dbReference type="Pfam" id="PF02607">
    <property type="entry name" value="B12-binding_2"/>
    <property type="match status" value="1"/>
</dbReference>
<dbReference type="Pfam" id="PF13411">
    <property type="entry name" value="MerR_1"/>
    <property type="match status" value="1"/>
</dbReference>
<dbReference type="SMART" id="SM00422">
    <property type="entry name" value="HTH_MERR"/>
    <property type="match status" value="1"/>
</dbReference>
<dbReference type="PANTHER" id="PTHR30204:SF97">
    <property type="entry name" value="MERR FAMILY REGULATORY PROTEIN"/>
    <property type="match status" value="1"/>
</dbReference>
<dbReference type="InterPro" id="IPR036594">
    <property type="entry name" value="Meth_synthase_dom"/>
</dbReference>
<reference evidence="5" key="1">
    <citation type="journal article" date="2019" name="Int. J. Syst. Evol. Microbiol.">
        <title>The Global Catalogue of Microorganisms (GCM) 10K type strain sequencing project: providing services to taxonomists for standard genome sequencing and annotation.</title>
        <authorList>
            <consortium name="The Broad Institute Genomics Platform"/>
            <consortium name="The Broad Institute Genome Sequencing Center for Infectious Disease"/>
            <person name="Wu L."/>
            <person name="Ma J."/>
        </authorList>
    </citation>
    <scope>NUCLEOTIDE SEQUENCE [LARGE SCALE GENOMIC DNA]</scope>
    <source>
        <strain evidence="5">CGMCC 4.7397</strain>
    </source>
</reference>
<feature type="compositionally biased region" description="Acidic residues" evidence="2">
    <location>
        <begin position="26"/>
        <end position="43"/>
    </location>
</feature>
<feature type="domain" description="HTH merR-type" evidence="3">
    <location>
        <begin position="60"/>
        <end position="130"/>
    </location>
</feature>
<feature type="region of interest" description="Disordered" evidence="2">
    <location>
        <begin position="1"/>
        <end position="60"/>
    </location>
</feature>
<dbReference type="Gene3D" id="1.10.1660.10">
    <property type="match status" value="1"/>
</dbReference>
<feature type="region of interest" description="Disordered" evidence="2">
    <location>
        <begin position="131"/>
        <end position="155"/>
    </location>
</feature>
<keyword evidence="5" id="KW-1185">Reference proteome</keyword>
<evidence type="ECO:0000313" key="4">
    <source>
        <dbReference type="EMBL" id="MFC5952758.1"/>
    </source>
</evidence>
<dbReference type="Gene3D" id="1.10.1240.10">
    <property type="entry name" value="Methionine synthase domain"/>
    <property type="match status" value="1"/>
</dbReference>
<sequence length="395" mass="40936">MTTQPVPEHAPDRAVPPRRERADGERADDEEPGTEEPGTEEPDAADRGPDTPSGSGDTPRLTVAAVARRLGVAPATLRTWDRRYGLGPSAHTPGSHRRYGATDLARLELMQQALLQGATPAEAARHALAAPLPEPGTGRPVGVAGTGTAETGSGEGGPVLLAGHPSDDELDLGARVRVGGRVLRLPGASRRARGVGRAALSMDAPAVRRLVDEAIEADGLVRTWNDVVRPVLSAVAERWESTGAGVEIEHLVSEAVTAVYGARSVAATLPGADARPVLLAGAPGEWHNLPFAVLGAVLAERGVAYRPLGPDLPLDALVAAVRRTAPAAVVLWAQAPRTADPGLFAALPRTRPRFRSFAAGPGWGESTLPSRIGRLGSLASAADTLADLAVLTHTN</sequence>
<dbReference type="Gene3D" id="3.40.50.280">
    <property type="entry name" value="Cobalamin-binding domain"/>
    <property type="match status" value="1"/>
</dbReference>
<dbReference type="SUPFAM" id="SSF46955">
    <property type="entry name" value="Putative DNA-binding domain"/>
    <property type="match status" value="1"/>
</dbReference>
<evidence type="ECO:0000256" key="1">
    <source>
        <dbReference type="ARBA" id="ARBA00023125"/>
    </source>
</evidence>
<accession>A0ABW1IIC3</accession>
<evidence type="ECO:0000256" key="2">
    <source>
        <dbReference type="SAM" id="MobiDB-lite"/>
    </source>
</evidence>
<evidence type="ECO:0000313" key="5">
    <source>
        <dbReference type="Proteomes" id="UP001596119"/>
    </source>
</evidence>
<comment type="caution">
    <text evidence="4">The sequence shown here is derived from an EMBL/GenBank/DDBJ whole genome shotgun (WGS) entry which is preliminary data.</text>
</comment>
<feature type="compositionally biased region" description="Basic and acidic residues" evidence="2">
    <location>
        <begin position="9"/>
        <end position="25"/>
    </location>
</feature>
<dbReference type="InterPro" id="IPR047057">
    <property type="entry name" value="MerR_fam"/>
</dbReference>
<dbReference type="InterPro" id="IPR009061">
    <property type="entry name" value="DNA-bd_dom_put_sf"/>
</dbReference>
<dbReference type="EMBL" id="JBHSQK010000123">
    <property type="protein sequence ID" value="MFC5952758.1"/>
    <property type="molecule type" value="Genomic_DNA"/>
</dbReference>
<gene>
    <name evidence="4" type="ORF">ACFQH9_31310</name>
</gene>
<dbReference type="InterPro" id="IPR003759">
    <property type="entry name" value="Cbl-bd_cap"/>
</dbReference>